<dbReference type="EMBL" id="FZNY01000020">
    <property type="protein sequence ID" value="SNS42653.1"/>
    <property type="molecule type" value="Genomic_DNA"/>
</dbReference>
<dbReference type="Pfam" id="PF13585">
    <property type="entry name" value="CHU_C"/>
    <property type="match status" value="1"/>
</dbReference>
<dbReference type="GO" id="GO:0005509">
    <property type="term" value="F:calcium ion binding"/>
    <property type="evidence" value="ECO:0007669"/>
    <property type="project" value="InterPro"/>
</dbReference>
<name>A0A239EF53_9FLAO</name>
<feature type="compositionally biased region" description="Low complexity" evidence="1">
    <location>
        <begin position="451"/>
        <end position="460"/>
    </location>
</feature>
<dbReference type="InterPro" id="IPR055354">
    <property type="entry name" value="DUF7507"/>
</dbReference>
<evidence type="ECO:0000313" key="4">
    <source>
        <dbReference type="Proteomes" id="UP000198379"/>
    </source>
</evidence>
<keyword evidence="4" id="KW-1185">Reference proteome</keyword>
<dbReference type="GO" id="GO:0007156">
    <property type="term" value="P:homophilic cell adhesion via plasma membrane adhesion molecules"/>
    <property type="evidence" value="ECO:0007669"/>
    <property type="project" value="InterPro"/>
</dbReference>
<feature type="region of interest" description="Disordered" evidence="1">
    <location>
        <begin position="449"/>
        <end position="480"/>
    </location>
</feature>
<feature type="region of interest" description="Disordered" evidence="1">
    <location>
        <begin position="588"/>
        <end position="621"/>
    </location>
</feature>
<dbReference type="PROSITE" id="PS50268">
    <property type="entry name" value="CADHERIN_2"/>
    <property type="match status" value="1"/>
</dbReference>
<evidence type="ECO:0000313" key="3">
    <source>
        <dbReference type="EMBL" id="SNS42653.1"/>
    </source>
</evidence>
<dbReference type="InterPro" id="IPR002126">
    <property type="entry name" value="Cadherin-like_dom"/>
</dbReference>
<accession>A0A239EF53</accession>
<dbReference type="AlphaFoldDB" id="A0A239EF53"/>
<dbReference type="InterPro" id="IPR013783">
    <property type="entry name" value="Ig-like_fold"/>
</dbReference>
<feature type="compositionally biased region" description="Acidic residues" evidence="1">
    <location>
        <begin position="331"/>
        <end position="346"/>
    </location>
</feature>
<gene>
    <name evidence="3" type="ORF">SAMN06265376_1201</name>
</gene>
<evidence type="ECO:0000256" key="1">
    <source>
        <dbReference type="SAM" id="MobiDB-lite"/>
    </source>
</evidence>
<dbReference type="InterPro" id="IPR047589">
    <property type="entry name" value="DUF11_rpt"/>
</dbReference>
<reference evidence="3 4" key="1">
    <citation type="submission" date="2017-06" db="EMBL/GenBank/DDBJ databases">
        <authorList>
            <person name="Kim H.J."/>
            <person name="Triplett B.A."/>
        </authorList>
    </citation>
    <scope>NUCLEOTIDE SEQUENCE [LARGE SCALE GENOMIC DNA]</scope>
    <source>
        <strain evidence="3 4">DSM 25597</strain>
    </source>
</reference>
<dbReference type="Pfam" id="PF24346">
    <property type="entry name" value="DUF7507"/>
    <property type="match status" value="3"/>
</dbReference>
<dbReference type="Gene3D" id="2.60.40.2810">
    <property type="match status" value="2"/>
</dbReference>
<feature type="region of interest" description="Disordered" evidence="1">
    <location>
        <begin position="319"/>
        <end position="346"/>
    </location>
</feature>
<dbReference type="NCBIfam" id="TIGR01451">
    <property type="entry name" value="B_ant_repeat"/>
    <property type="match status" value="2"/>
</dbReference>
<dbReference type="Pfam" id="PF17963">
    <property type="entry name" value="Big_9"/>
    <property type="match status" value="2"/>
</dbReference>
<sequence length="726" mass="76507">FDYTVTVTNADGSTSTETATVTVEVVCADDVMDDTATTDEDTPVNIDVLDNDDFDPTSDVEVTEVTDPANGTVTINADGTVDYTPDPDFCGTDTFDYTVTVTNADGSTSTETATVTVEVVCADDVMDDTATTDEDTPVNIDVLDNDDFDPTSDVEVTEVTDPANGTVTINADGTVDYTPDPDFCGTDTFDYTVTVTNADGSTSTETATVTVTVICVNEAIEITKTSTYDPVTGIITYTYTVENTGDVTVFDIEVIEDAGAFTGTGVLPVPVYDMGGTDEDGEGDAFDLLPGESLTFTADYVVTQDDIDAGIIENQAGTIGFEENGSPVEDTASDNGDDTDGNTEDDVTVTDVSENPEGNIDLEKIAEVVDANGNGIIDAGDEIVYTFIVTNNGNVDLTGITITDDIVTVIGGPIDLAIGESDSTTFTAVYVITQDDVEAGGVVNTAIAEGTSPDGTIITDSSDDPDDPTNTDTDNDGDFEDPTVTIIPQLPSIELIKTGEFVDINANGFADVGDQIQYTFTVTNTGNVIIEGVIVTDDLVTVVGDPVDLLPGESADFTATYVITEEDVEAGEVVNTATAIGLDRGGVTVTDISDDPTDTTDTDVEGDGDADDPTVTILDTTEPPTDEIIVHNGISIGEDGQNDTFIISGIENFPDNTVKIFNRWGVLVYEAEGYGQNGNQFRGLSNGRATISQDKFLPVGTYYWTLEYVDNGGQTRTSAGYLYIQR</sequence>
<evidence type="ECO:0000259" key="2">
    <source>
        <dbReference type="PROSITE" id="PS50268"/>
    </source>
</evidence>
<feature type="non-terminal residue" evidence="3">
    <location>
        <position position="1"/>
    </location>
</feature>
<dbReference type="GO" id="GO:0016020">
    <property type="term" value="C:membrane"/>
    <property type="evidence" value="ECO:0007669"/>
    <property type="project" value="InterPro"/>
</dbReference>
<dbReference type="RefSeq" id="WP_179218270.1">
    <property type="nucleotide sequence ID" value="NZ_FZNY01000020.1"/>
</dbReference>
<feature type="compositionally biased region" description="Acidic residues" evidence="1">
    <location>
        <begin position="592"/>
        <end position="612"/>
    </location>
</feature>
<proteinExistence type="predicted"/>
<feature type="domain" description="Cadherin" evidence="2">
    <location>
        <begin position="134"/>
        <end position="232"/>
    </location>
</feature>
<dbReference type="Gene3D" id="2.60.40.10">
    <property type="entry name" value="Immunoglobulins"/>
    <property type="match status" value="1"/>
</dbReference>
<protein>
    <submittedName>
        <fullName evidence="3">Conserved repeat domain-containing protein/gliding motility-associated C-terminal domain-containing protein</fullName>
    </submittedName>
</protein>
<dbReference type="Proteomes" id="UP000198379">
    <property type="component" value="Unassembled WGS sequence"/>
</dbReference>
<feature type="compositionally biased region" description="Acidic residues" evidence="1">
    <location>
        <begin position="461"/>
        <end position="480"/>
    </location>
</feature>
<organism evidence="3 4">
    <name type="scientific">Dokdonia pacifica</name>
    <dbReference type="NCBI Taxonomy" id="1627892"/>
    <lineage>
        <taxon>Bacteria</taxon>
        <taxon>Pseudomonadati</taxon>
        <taxon>Bacteroidota</taxon>
        <taxon>Flavobacteriia</taxon>
        <taxon>Flavobacteriales</taxon>
        <taxon>Flavobacteriaceae</taxon>
        <taxon>Dokdonia</taxon>
    </lineage>
</organism>